<gene>
    <name evidence="1" type="ORF">RS022_03250</name>
</gene>
<organism evidence="1 2">
    <name type="scientific">Candidatus Phytoplasma rubi</name>
    <dbReference type="NCBI Taxonomy" id="399025"/>
    <lineage>
        <taxon>Bacteria</taxon>
        <taxon>Bacillati</taxon>
        <taxon>Mycoplasmatota</taxon>
        <taxon>Mollicutes</taxon>
        <taxon>Acholeplasmatales</taxon>
        <taxon>Acholeplasmataceae</taxon>
        <taxon>Candidatus Phytoplasma</taxon>
        <taxon>16SrV (Elm yellows group)</taxon>
    </lineage>
</organism>
<proteinExistence type="predicted"/>
<name>A0ABY7BRE0_9MOLU</name>
<sequence>MAKKTNKNTKNNKSNEIIIKRKTTTPKIIIETQTQKENWFFKITKTFFKILI</sequence>
<keyword evidence="2" id="KW-1185">Reference proteome</keyword>
<evidence type="ECO:0000313" key="1">
    <source>
        <dbReference type="EMBL" id="WAN63263.1"/>
    </source>
</evidence>
<dbReference type="EMBL" id="CP114006">
    <property type="protein sequence ID" value="WAN63263.1"/>
    <property type="molecule type" value="Genomic_DNA"/>
</dbReference>
<accession>A0ABY7BRE0</accession>
<evidence type="ECO:0000313" key="2">
    <source>
        <dbReference type="Proteomes" id="UP001164727"/>
    </source>
</evidence>
<protein>
    <submittedName>
        <fullName evidence="1">Uncharacterized protein</fullName>
    </submittedName>
</protein>
<reference evidence="1 2" key="1">
    <citation type="journal article" date="2023" name="Microbiol. Resour. Announc.">
        <title>Complete Genome of 'Candidatus Phytoplasma rubi' RS, a Phytopathogenic Bacterium Associated with Rubus Stunt Disease.</title>
        <authorList>
            <person name="Duckeck D."/>
            <person name="Zubert C."/>
            <person name="Bohm J.W."/>
            <person name="Carminati G."/>
            <person name="Schneider B."/>
            <person name="Kube M."/>
        </authorList>
    </citation>
    <scope>NUCLEOTIDE SEQUENCE [LARGE SCALE GENOMIC DNA]</scope>
    <source>
        <strain evidence="1 2">RS</strain>
    </source>
</reference>
<dbReference type="Proteomes" id="UP001164727">
    <property type="component" value="Chromosome"/>
</dbReference>